<comment type="caution">
    <text evidence="1">The sequence shown here is derived from an EMBL/GenBank/DDBJ whole genome shotgun (WGS) entry which is preliminary data.</text>
</comment>
<keyword evidence="2" id="KW-1185">Reference proteome</keyword>
<gene>
    <name evidence="1" type="ORF">RPERSI_LOCUS1244</name>
</gene>
<evidence type="ECO:0000313" key="2">
    <source>
        <dbReference type="Proteomes" id="UP000789920"/>
    </source>
</evidence>
<proteinExistence type="predicted"/>
<reference evidence="1" key="1">
    <citation type="submission" date="2021-06" db="EMBL/GenBank/DDBJ databases">
        <authorList>
            <person name="Kallberg Y."/>
            <person name="Tangrot J."/>
            <person name="Rosling A."/>
        </authorList>
    </citation>
    <scope>NUCLEOTIDE SEQUENCE</scope>
    <source>
        <strain evidence="1">MA461A</strain>
    </source>
</reference>
<evidence type="ECO:0000313" key="1">
    <source>
        <dbReference type="EMBL" id="CAG8487476.1"/>
    </source>
</evidence>
<name>A0ACA9KQJ7_9GLOM</name>
<dbReference type="Proteomes" id="UP000789920">
    <property type="component" value="Unassembled WGS sequence"/>
</dbReference>
<accession>A0ACA9KQJ7</accession>
<organism evidence="1 2">
    <name type="scientific">Racocetra persica</name>
    <dbReference type="NCBI Taxonomy" id="160502"/>
    <lineage>
        <taxon>Eukaryota</taxon>
        <taxon>Fungi</taxon>
        <taxon>Fungi incertae sedis</taxon>
        <taxon>Mucoromycota</taxon>
        <taxon>Glomeromycotina</taxon>
        <taxon>Glomeromycetes</taxon>
        <taxon>Diversisporales</taxon>
        <taxon>Gigasporaceae</taxon>
        <taxon>Racocetra</taxon>
    </lineage>
</organism>
<protein>
    <submittedName>
        <fullName evidence="1">15194_t:CDS:1</fullName>
    </submittedName>
</protein>
<sequence length="141" mass="16368">MFFQKCAILGNHLKQKCKHKEIAELCFKKYEIHGISKRLLKTSKRDTSSDSPYIESIPIVCAFGIDISELEKLVGNDLVDEISSYKSRIPSVWTKGLKKYFENALDKVEKNFKLAIQEEIEGSEENKNKFRLYCKKVLMEL</sequence>
<dbReference type="EMBL" id="CAJVQC010001100">
    <property type="protein sequence ID" value="CAG8487476.1"/>
    <property type="molecule type" value="Genomic_DNA"/>
</dbReference>